<dbReference type="EMBL" id="HBIW01022608">
    <property type="protein sequence ID" value="CAE0704038.1"/>
    <property type="molecule type" value="Transcribed_RNA"/>
</dbReference>
<reference evidence="3" key="2">
    <citation type="submission" date="2021-11" db="EMBL/GenBank/DDBJ databases">
        <authorList>
            <consortium name="Genoscope - CEA"/>
            <person name="William W."/>
        </authorList>
    </citation>
    <scope>NUCLEOTIDE SEQUENCE</scope>
</reference>
<sequence length="756" mass="86075">MDASTATPGSPPDDASLSTLSSRPRPRRYRRKKHSMGRGFDAFLASKASKLARRRRDSSVQDCEKYTAEAAQRGYAAVRERKRQDFIMACGDKAPPEPLTELVAMQNPEKPGTWVWSPQLAALLEQQEDHAPVPKHPINLPEYIVDCEDWEWITAIVRSVLLHNIDHFAHTYSAIEKGDKYFMGGRAETIFKTAVTVRPPKLYGPETLPTLPESDSESSEGENIFRGDFEDFMMEKNRPTPGQLLRMAAARRKKRELPSAEDAARLLEYAFDQGDREKLQLVEAEFEHLTRRAKTKAKARDDVVKGPSRRGERDLRNLWHGSWGKALGREAELRRLEKVREKRRLALKPAWRSLIEPEPEKVPEKVSYKPTRVENRVDRAQLRRKMRGAGQLFFFQRRVERDAKAKISDEVLARRAAREAAQQLREGAVVRALMAFDAERLKVFEQLKVVRAVCADPESLNSQKRDAMQDLIEALGPPEPLRRPPIKGMQRATIDAVEAIATWHAGEVAAPVVIEEEPVEASEAPAPADKPQTMAEKLAEIKKRAAEAEYAVRNRTPPPTPPPDPPPFLWNGVDFLLCVRTSMDFLDHSPEFRAHVGDDFPLRDNPFMLPTGIDGDADDEGASDGGEDLASDSDDDEAEKKRKEKKRELRARASSWPRLGDSEHRDRVHKCREYVLAHERRYRAREEAERVALANARKVRNEDVARRKLFARAKTHPWEFLDANDPDGTKAERKRRNRRVVRKPGSESLPAIRVRL</sequence>
<feature type="region of interest" description="Disordered" evidence="1">
    <location>
        <begin position="719"/>
        <end position="749"/>
    </location>
</feature>
<dbReference type="EMBL" id="CAKKNE010000003">
    <property type="protein sequence ID" value="CAH0371588.1"/>
    <property type="molecule type" value="Genomic_DNA"/>
</dbReference>
<feature type="region of interest" description="Disordered" evidence="1">
    <location>
        <begin position="1"/>
        <end position="38"/>
    </location>
</feature>
<protein>
    <submittedName>
        <fullName evidence="2">Uncharacterized protein</fullName>
    </submittedName>
</protein>
<gene>
    <name evidence="2" type="ORF">PCAL00307_LOCUS19486</name>
    <name evidence="3" type="ORF">PECAL_3P15370</name>
</gene>
<feature type="compositionally biased region" description="Acidic residues" evidence="1">
    <location>
        <begin position="615"/>
        <end position="637"/>
    </location>
</feature>
<organism evidence="2">
    <name type="scientific">Pelagomonas calceolata</name>
    <dbReference type="NCBI Taxonomy" id="35677"/>
    <lineage>
        <taxon>Eukaryota</taxon>
        <taxon>Sar</taxon>
        <taxon>Stramenopiles</taxon>
        <taxon>Ochrophyta</taxon>
        <taxon>Pelagophyceae</taxon>
        <taxon>Pelagomonadales</taxon>
        <taxon>Pelagomonadaceae</taxon>
        <taxon>Pelagomonas</taxon>
    </lineage>
</organism>
<feature type="compositionally biased region" description="Basic residues" evidence="1">
    <location>
        <begin position="24"/>
        <end position="36"/>
    </location>
</feature>
<name>A0A7S4EC43_9STRA</name>
<dbReference type="AlphaFoldDB" id="A0A7S4EC43"/>
<feature type="compositionally biased region" description="Basic residues" evidence="1">
    <location>
        <begin position="732"/>
        <end position="742"/>
    </location>
</feature>
<feature type="region of interest" description="Disordered" evidence="1">
    <location>
        <begin position="203"/>
        <end position="222"/>
    </location>
</feature>
<dbReference type="Proteomes" id="UP000789595">
    <property type="component" value="Unassembled WGS sequence"/>
</dbReference>
<reference evidence="2" key="1">
    <citation type="submission" date="2021-01" db="EMBL/GenBank/DDBJ databases">
        <authorList>
            <person name="Corre E."/>
            <person name="Pelletier E."/>
            <person name="Niang G."/>
            <person name="Scheremetjew M."/>
            <person name="Finn R."/>
            <person name="Kale V."/>
            <person name="Holt S."/>
            <person name="Cochrane G."/>
            <person name="Meng A."/>
            <person name="Brown T."/>
            <person name="Cohen L."/>
        </authorList>
    </citation>
    <scope>NUCLEOTIDE SEQUENCE</scope>
    <source>
        <strain evidence="2">CCMP1756</strain>
    </source>
</reference>
<dbReference type="OrthoDB" id="75202at2759"/>
<feature type="compositionally biased region" description="Basic and acidic residues" evidence="1">
    <location>
        <begin position="638"/>
        <end position="651"/>
    </location>
</feature>
<evidence type="ECO:0000313" key="2">
    <source>
        <dbReference type="EMBL" id="CAE0704038.1"/>
    </source>
</evidence>
<evidence type="ECO:0000256" key="1">
    <source>
        <dbReference type="SAM" id="MobiDB-lite"/>
    </source>
</evidence>
<proteinExistence type="predicted"/>
<evidence type="ECO:0000313" key="3">
    <source>
        <dbReference type="EMBL" id="CAH0371588.1"/>
    </source>
</evidence>
<evidence type="ECO:0000313" key="4">
    <source>
        <dbReference type="Proteomes" id="UP000789595"/>
    </source>
</evidence>
<feature type="region of interest" description="Disordered" evidence="1">
    <location>
        <begin position="607"/>
        <end position="662"/>
    </location>
</feature>
<accession>A0A7S4EC43</accession>
<keyword evidence="4" id="KW-1185">Reference proteome</keyword>